<keyword evidence="1" id="KW-1133">Transmembrane helix</keyword>
<keyword evidence="3" id="KW-1185">Reference proteome</keyword>
<feature type="transmembrane region" description="Helical" evidence="1">
    <location>
        <begin position="12"/>
        <end position="40"/>
    </location>
</feature>
<reference evidence="2" key="2">
    <citation type="submission" date="2020-06" db="EMBL/GenBank/DDBJ databases">
        <title>Helianthus annuus Genome sequencing and assembly Release 2.</title>
        <authorList>
            <person name="Gouzy J."/>
            <person name="Langlade N."/>
            <person name="Munos S."/>
        </authorList>
    </citation>
    <scope>NUCLEOTIDE SEQUENCE</scope>
    <source>
        <tissue evidence="2">Leaves</tissue>
    </source>
</reference>
<reference evidence="2" key="1">
    <citation type="journal article" date="2017" name="Nature">
        <title>The sunflower genome provides insights into oil metabolism, flowering and Asterid evolution.</title>
        <authorList>
            <person name="Badouin H."/>
            <person name="Gouzy J."/>
            <person name="Grassa C.J."/>
            <person name="Murat F."/>
            <person name="Staton S.E."/>
            <person name="Cottret L."/>
            <person name="Lelandais-Briere C."/>
            <person name="Owens G.L."/>
            <person name="Carrere S."/>
            <person name="Mayjonade B."/>
            <person name="Legrand L."/>
            <person name="Gill N."/>
            <person name="Kane N.C."/>
            <person name="Bowers J.E."/>
            <person name="Hubner S."/>
            <person name="Bellec A."/>
            <person name="Berard A."/>
            <person name="Berges H."/>
            <person name="Blanchet N."/>
            <person name="Boniface M.C."/>
            <person name="Brunel D."/>
            <person name="Catrice O."/>
            <person name="Chaidir N."/>
            <person name="Claudel C."/>
            <person name="Donnadieu C."/>
            <person name="Faraut T."/>
            <person name="Fievet G."/>
            <person name="Helmstetter N."/>
            <person name="King M."/>
            <person name="Knapp S.J."/>
            <person name="Lai Z."/>
            <person name="Le Paslier M.C."/>
            <person name="Lippi Y."/>
            <person name="Lorenzon L."/>
            <person name="Mandel J.R."/>
            <person name="Marage G."/>
            <person name="Marchand G."/>
            <person name="Marquand E."/>
            <person name="Bret-Mestries E."/>
            <person name="Morien E."/>
            <person name="Nambeesan S."/>
            <person name="Nguyen T."/>
            <person name="Pegot-Espagnet P."/>
            <person name="Pouilly N."/>
            <person name="Raftis F."/>
            <person name="Sallet E."/>
            <person name="Schiex T."/>
            <person name="Thomas J."/>
            <person name="Vandecasteele C."/>
            <person name="Vares D."/>
            <person name="Vear F."/>
            <person name="Vautrin S."/>
            <person name="Crespi M."/>
            <person name="Mangin B."/>
            <person name="Burke J.M."/>
            <person name="Salse J."/>
            <person name="Munos S."/>
            <person name="Vincourt P."/>
            <person name="Rieseberg L.H."/>
            <person name="Langlade N.B."/>
        </authorList>
    </citation>
    <scope>NUCLEOTIDE SEQUENCE</scope>
    <source>
        <tissue evidence="2">Leaves</tissue>
    </source>
</reference>
<dbReference type="EMBL" id="MNCJ02000331">
    <property type="protein sequence ID" value="KAF5761479.1"/>
    <property type="molecule type" value="Genomic_DNA"/>
</dbReference>
<dbReference type="Gramene" id="mRNA:HanXRQr2_Chr16g0765551">
    <property type="protein sequence ID" value="CDS:HanXRQr2_Chr16g0765551.1"/>
    <property type="gene ID" value="HanXRQr2_Chr16g0765551"/>
</dbReference>
<evidence type="ECO:0000313" key="2">
    <source>
        <dbReference type="EMBL" id="KAF5761479.1"/>
    </source>
</evidence>
<protein>
    <submittedName>
        <fullName evidence="2">Uncharacterized protein</fullName>
    </submittedName>
</protein>
<evidence type="ECO:0000313" key="3">
    <source>
        <dbReference type="Proteomes" id="UP000215914"/>
    </source>
</evidence>
<gene>
    <name evidence="2" type="ORF">HanXRQr2_Chr16g0765551</name>
</gene>
<accession>A0A9K3DVG2</accession>
<name>A0A9K3DVG2_HELAN</name>
<dbReference type="Proteomes" id="UP000215914">
    <property type="component" value="Unassembled WGS sequence"/>
</dbReference>
<proteinExistence type="predicted"/>
<keyword evidence="1" id="KW-0472">Membrane</keyword>
<sequence>MKILQFGIQIKTFMIVSHIWALAIPCCSPKVWFIIFSYFYQAQVKDEVRNN</sequence>
<evidence type="ECO:0000256" key="1">
    <source>
        <dbReference type="SAM" id="Phobius"/>
    </source>
</evidence>
<comment type="caution">
    <text evidence="2">The sequence shown here is derived from an EMBL/GenBank/DDBJ whole genome shotgun (WGS) entry which is preliminary data.</text>
</comment>
<keyword evidence="1" id="KW-0812">Transmembrane</keyword>
<dbReference type="AlphaFoldDB" id="A0A9K3DVG2"/>
<organism evidence="2 3">
    <name type="scientific">Helianthus annuus</name>
    <name type="common">Common sunflower</name>
    <dbReference type="NCBI Taxonomy" id="4232"/>
    <lineage>
        <taxon>Eukaryota</taxon>
        <taxon>Viridiplantae</taxon>
        <taxon>Streptophyta</taxon>
        <taxon>Embryophyta</taxon>
        <taxon>Tracheophyta</taxon>
        <taxon>Spermatophyta</taxon>
        <taxon>Magnoliopsida</taxon>
        <taxon>eudicotyledons</taxon>
        <taxon>Gunneridae</taxon>
        <taxon>Pentapetalae</taxon>
        <taxon>asterids</taxon>
        <taxon>campanulids</taxon>
        <taxon>Asterales</taxon>
        <taxon>Asteraceae</taxon>
        <taxon>Asteroideae</taxon>
        <taxon>Heliantheae alliance</taxon>
        <taxon>Heliantheae</taxon>
        <taxon>Helianthus</taxon>
    </lineage>
</organism>